<keyword evidence="1 4" id="KW-0378">Hydrolase</keyword>
<evidence type="ECO:0000313" key="4">
    <source>
        <dbReference type="EMBL" id="MDF4024511.1"/>
    </source>
</evidence>
<name>A0ABT6B8R9_9GAMM</name>
<feature type="chain" id="PRO_5047373411" evidence="2">
    <location>
        <begin position="25"/>
        <end position="739"/>
    </location>
</feature>
<dbReference type="InterPro" id="IPR000383">
    <property type="entry name" value="Xaa-Pro-like_dom"/>
</dbReference>
<evidence type="ECO:0000256" key="2">
    <source>
        <dbReference type="SAM" id="SignalP"/>
    </source>
</evidence>
<reference evidence="4 5" key="1">
    <citation type="journal article" date="2024" name="Curr. Microbiol.">
        <title>Luteibacter sahnii sp. nov., A Novel Yellow-Colored Xanthomonadin Pigment Producing Probiotic Bacterium from Healthy Rice Seed Microbiome.</title>
        <authorList>
            <person name="Jaiswal G."/>
            <person name="Rana R."/>
            <person name="Nayak P.K."/>
            <person name="Chouhan R."/>
            <person name="Gandhi S.G."/>
            <person name="Patel H.K."/>
            <person name="Patil P.B."/>
        </authorList>
    </citation>
    <scope>NUCLEOTIDE SEQUENCE [LARGE SCALE GENOMIC DNA]</scope>
    <source>
        <strain evidence="4 5">PPL201</strain>
    </source>
</reference>
<feature type="signal peptide" evidence="2">
    <location>
        <begin position="1"/>
        <end position="24"/>
    </location>
</feature>
<dbReference type="Gene3D" id="3.40.50.1820">
    <property type="entry name" value="alpha/beta hydrolase"/>
    <property type="match status" value="1"/>
</dbReference>
<dbReference type="InterPro" id="IPR005674">
    <property type="entry name" value="CocE/Ser_esterase"/>
</dbReference>
<organism evidence="4 5">
    <name type="scientific">Luteibacter sahnii</name>
    <dbReference type="NCBI Taxonomy" id="3021977"/>
    <lineage>
        <taxon>Bacteria</taxon>
        <taxon>Pseudomonadati</taxon>
        <taxon>Pseudomonadota</taxon>
        <taxon>Gammaproteobacteria</taxon>
        <taxon>Lysobacterales</taxon>
        <taxon>Rhodanobacteraceae</taxon>
        <taxon>Luteibacter</taxon>
    </lineage>
</organism>
<accession>A0ABT6B8R9</accession>
<comment type="caution">
    <text evidence="4">The sequence shown here is derived from an EMBL/GenBank/DDBJ whole genome shotgun (WGS) entry which is preliminary data.</text>
</comment>
<dbReference type="InterPro" id="IPR013736">
    <property type="entry name" value="Xaa-Pro_dipept_C"/>
</dbReference>
<dbReference type="InterPro" id="IPR029058">
    <property type="entry name" value="AB_hydrolase_fold"/>
</dbReference>
<keyword evidence="5" id="KW-1185">Reference proteome</keyword>
<dbReference type="GO" id="GO:0016787">
    <property type="term" value="F:hydrolase activity"/>
    <property type="evidence" value="ECO:0007669"/>
    <property type="project" value="UniProtKB-KW"/>
</dbReference>
<keyword evidence="2" id="KW-0732">Signal</keyword>
<gene>
    <name evidence="4" type="ORF">P3W24_06005</name>
</gene>
<evidence type="ECO:0000256" key="1">
    <source>
        <dbReference type="ARBA" id="ARBA00022801"/>
    </source>
</evidence>
<feature type="domain" description="Xaa-Pro dipeptidyl-peptidase C-terminal" evidence="3">
    <location>
        <begin position="497"/>
        <end position="722"/>
    </location>
</feature>
<dbReference type="Gene3D" id="2.60.120.260">
    <property type="entry name" value="Galactose-binding domain-like"/>
    <property type="match status" value="1"/>
</dbReference>
<sequence>MKRWIRIAAMAAVLVVPMGVPAPATTLATSDATVAKELIPRYEHRTDIGGLETLLRLQLAANRLDDAEATLDRLASTERDEEPRLVPALVPWRVYLRARRYEAKGTPSSQALRRAFDEGYASLDDAQAVAAYARYRADLDALKHAAVASVPTCGTPAGTDCSGTADGVAARQAYATWRFLLPASQPLLRADARRRFLIDDHVLIPTHDGTLIAALVVRPRIQPASGRVALLNFTIYANDAWSMADAMSMAAHGYVGVVAYARGKGRGTGPIRPYEHDGEDAAAVIDWLASQPWSDGRVGMFSGSYNGFTQWAAAGHHPAALKAIATNATNAPGIDTPMQGNVFQTFIYAWPFYTTDTRGLDEATYDDRDRWNRLRRRWYTSGRPYRDLDRIDGTPNPVFDTWLRHPSYDAYWQRMIPFGRAFADIDIPVFTQTGYFDGGMVGALYYFEQHLAYRPSADHRLLIGPYHHTAMQTGVFAAVRGTRVDPVAMLDLAAIRLAWFDHVFHGAPLPDALSDRVNFEVMGTNRWRHVHDLAAMSQRRWKLYLTGDTQGTGLDLARVPRQAPPDLVVDFRDRSDVDYQPPGSAPDLRHARVFETAPLERSIEVTGLFTASLDVIINKRDVDLAIDLYEVTGDGRWKDIASYLGRASYATDRTSRHLLDADTPTRLKITSQTVAGRRLAKGSRLVAVISVPKGPDRQINYGTGRDVSDESVSDAGAPLRLRFLASSYLDVGVNPSEDD</sequence>
<dbReference type="SMART" id="SM00939">
    <property type="entry name" value="PepX_C"/>
    <property type="match status" value="1"/>
</dbReference>
<dbReference type="Gene3D" id="1.10.3020.10">
    <property type="entry name" value="alpha-amino acid ester hydrolase ( Helical cap domain)"/>
    <property type="match status" value="1"/>
</dbReference>
<dbReference type="SUPFAM" id="SSF49785">
    <property type="entry name" value="Galactose-binding domain-like"/>
    <property type="match status" value="1"/>
</dbReference>
<protein>
    <submittedName>
        <fullName evidence="4">CocE/NonD family hydrolase</fullName>
    </submittedName>
</protein>
<dbReference type="InterPro" id="IPR008979">
    <property type="entry name" value="Galactose-bd-like_sf"/>
</dbReference>
<proteinExistence type="predicted"/>
<evidence type="ECO:0000259" key="3">
    <source>
        <dbReference type="SMART" id="SM00939"/>
    </source>
</evidence>
<dbReference type="Pfam" id="PF02129">
    <property type="entry name" value="Peptidase_S15"/>
    <property type="match status" value="1"/>
</dbReference>
<evidence type="ECO:0000313" key="5">
    <source>
        <dbReference type="Proteomes" id="UP001528850"/>
    </source>
</evidence>
<dbReference type="EMBL" id="JARJJS010000001">
    <property type="protein sequence ID" value="MDF4024511.1"/>
    <property type="molecule type" value="Genomic_DNA"/>
</dbReference>
<dbReference type="Pfam" id="PF08530">
    <property type="entry name" value="PepX_C"/>
    <property type="match status" value="1"/>
</dbReference>
<dbReference type="Proteomes" id="UP001528850">
    <property type="component" value="Unassembled WGS sequence"/>
</dbReference>
<dbReference type="NCBIfam" id="TIGR00976">
    <property type="entry name" value="CocE_NonD"/>
    <property type="match status" value="1"/>
</dbReference>
<dbReference type="SUPFAM" id="SSF53474">
    <property type="entry name" value="alpha/beta-Hydrolases"/>
    <property type="match status" value="1"/>
</dbReference>